<dbReference type="Pfam" id="PF02771">
    <property type="entry name" value="Acyl-CoA_dh_N"/>
    <property type="match status" value="1"/>
</dbReference>
<dbReference type="InterPro" id="IPR009100">
    <property type="entry name" value="AcylCoA_DH/oxidase_NM_dom_sf"/>
</dbReference>
<dbReference type="PANTHER" id="PTHR48083">
    <property type="entry name" value="MEDIUM-CHAIN SPECIFIC ACYL-COA DEHYDROGENASE, MITOCHONDRIAL-RELATED"/>
    <property type="match status" value="1"/>
</dbReference>
<dbReference type="Gene3D" id="2.40.110.10">
    <property type="entry name" value="Butyryl-CoA Dehydrogenase, subunit A, domain 2"/>
    <property type="match status" value="1"/>
</dbReference>
<evidence type="ECO:0000256" key="2">
    <source>
        <dbReference type="ARBA" id="ARBA00009347"/>
    </source>
</evidence>
<dbReference type="InterPro" id="IPR006091">
    <property type="entry name" value="Acyl-CoA_Oxase/DH_mid-dom"/>
</dbReference>
<keyword evidence="5" id="KW-0560">Oxidoreductase</keyword>
<dbReference type="InterPro" id="IPR006089">
    <property type="entry name" value="Acyl-CoA_DH_CS"/>
</dbReference>
<dbReference type="Pfam" id="PF00441">
    <property type="entry name" value="Acyl-CoA_dh_1"/>
    <property type="match status" value="1"/>
</dbReference>
<protein>
    <submittedName>
        <fullName evidence="7">Acyl-CoA dehydrogenase domain-containing protein</fullName>
    </submittedName>
</protein>
<dbReference type="InterPro" id="IPR037069">
    <property type="entry name" value="AcylCoA_DH/ox_N_sf"/>
</dbReference>
<dbReference type="GO" id="GO:0033539">
    <property type="term" value="P:fatty acid beta-oxidation using acyl-CoA dehydrogenase"/>
    <property type="evidence" value="ECO:0007669"/>
    <property type="project" value="TreeGrafter"/>
</dbReference>
<dbReference type="Gene3D" id="1.10.540.10">
    <property type="entry name" value="Acyl-CoA dehydrogenase/oxidase, N-terminal domain"/>
    <property type="match status" value="1"/>
</dbReference>
<dbReference type="InterPro" id="IPR036250">
    <property type="entry name" value="AcylCo_DH-like_C"/>
</dbReference>
<comment type="similarity">
    <text evidence="2">Belongs to the acyl-CoA dehydrogenase family.</text>
</comment>
<evidence type="ECO:0000313" key="7">
    <source>
        <dbReference type="EMBL" id="KXS16673.1"/>
    </source>
</evidence>
<dbReference type="AlphaFoldDB" id="A0A139AJL5"/>
<comment type="cofactor">
    <cofactor evidence="1">
        <name>FAD</name>
        <dbReference type="ChEBI" id="CHEBI:57692"/>
    </cofactor>
</comment>
<dbReference type="InterPro" id="IPR009075">
    <property type="entry name" value="AcylCo_DH/oxidase_C"/>
</dbReference>
<evidence type="ECO:0000256" key="4">
    <source>
        <dbReference type="ARBA" id="ARBA00022827"/>
    </source>
</evidence>
<dbReference type="InterPro" id="IPR050741">
    <property type="entry name" value="Acyl-CoA_dehydrogenase"/>
</dbReference>
<name>A0A139AJL5_GONPJ</name>
<evidence type="ECO:0000256" key="5">
    <source>
        <dbReference type="ARBA" id="ARBA00023002"/>
    </source>
</evidence>
<dbReference type="InterPro" id="IPR013786">
    <property type="entry name" value="AcylCoA_DH/ox_N"/>
</dbReference>
<keyword evidence="8" id="KW-1185">Reference proteome</keyword>
<dbReference type="InterPro" id="IPR046373">
    <property type="entry name" value="Acyl-CoA_Oxase/DH_mid-dom_sf"/>
</dbReference>
<dbReference type="GO" id="GO:0005737">
    <property type="term" value="C:cytoplasm"/>
    <property type="evidence" value="ECO:0007669"/>
    <property type="project" value="TreeGrafter"/>
</dbReference>
<keyword evidence="4" id="KW-0274">FAD</keyword>
<dbReference type="PROSITE" id="PS50255">
    <property type="entry name" value="CYTOCHROME_B5_2"/>
    <property type="match status" value="1"/>
</dbReference>
<dbReference type="InterPro" id="IPR036400">
    <property type="entry name" value="Cyt_B5-like_heme/steroid_sf"/>
</dbReference>
<dbReference type="STRING" id="1344416.A0A139AJL5"/>
<dbReference type="Proteomes" id="UP000070544">
    <property type="component" value="Unassembled WGS sequence"/>
</dbReference>
<dbReference type="PRINTS" id="PR00363">
    <property type="entry name" value="CYTOCHROMEB5"/>
</dbReference>
<dbReference type="SUPFAM" id="SSF56645">
    <property type="entry name" value="Acyl-CoA dehydrogenase NM domain-like"/>
    <property type="match status" value="1"/>
</dbReference>
<evidence type="ECO:0000259" key="6">
    <source>
        <dbReference type="PROSITE" id="PS50255"/>
    </source>
</evidence>
<sequence>MSDAREVIPSNITPAGKKLKLFTRNEVATHNSAEDCWVVIDSYVYDLTRFADMHPGGALIITSLAGRDVTDEFYGLHRQEVLQKFGPRYVIGQILNEKAKVVNTYRKPGALSDVPYAEPYSVRPGFKSPYYDESHHRLRKWMRTFVEEHIIPDALEKEQSNERPSLELWKKMAAEGLHVARLGPGKHIAQLEKMGLKLPCGLTADTYTYFHEAVLNEELSRIGARGYGDGIGGGMVIGLPPVLNFGSEKLRNRIIPEVLKGEKFICLAITEAFAGSDVAGLTTTAKLTDDGKFWIVNGTKKWITNGTFADYFSTACRTDKGLTMILIERSFGGVETKVIKTSYSHTAGTSYVTFENVKVPVENTLGKVNDGLKVVLSNFNHERWVMCVSANRVARLILEECMKWADQRKVFGQKLNQQPVIRQKLASMMAKIEADTAWLESITYQMCNMTYAEMSEHLAGPIGLLKFNITRTAQLVADEAVQIFGGRAITKTGMGRLIELYQRTYKFDAILGGSEEILADLGVRQALKKMPVEKL</sequence>
<feature type="domain" description="Cytochrome b5 heme-binding" evidence="6">
    <location>
        <begin position="19"/>
        <end position="95"/>
    </location>
</feature>
<dbReference type="SUPFAM" id="SSF47203">
    <property type="entry name" value="Acyl-CoA dehydrogenase C-terminal domain-like"/>
    <property type="match status" value="1"/>
</dbReference>
<evidence type="ECO:0000313" key="8">
    <source>
        <dbReference type="Proteomes" id="UP000070544"/>
    </source>
</evidence>
<organism evidence="7 8">
    <name type="scientific">Gonapodya prolifera (strain JEL478)</name>
    <name type="common">Monoblepharis prolifera</name>
    <dbReference type="NCBI Taxonomy" id="1344416"/>
    <lineage>
        <taxon>Eukaryota</taxon>
        <taxon>Fungi</taxon>
        <taxon>Fungi incertae sedis</taxon>
        <taxon>Chytridiomycota</taxon>
        <taxon>Chytridiomycota incertae sedis</taxon>
        <taxon>Monoblepharidomycetes</taxon>
        <taxon>Monoblepharidales</taxon>
        <taxon>Gonapodyaceae</taxon>
        <taxon>Gonapodya</taxon>
    </lineage>
</organism>
<dbReference type="InterPro" id="IPR001199">
    <property type="entry name" value="Cyt_B5-like_heme/steroid-bd"/>
</dbReference>
<gene>
    <name evidence="7" type="ORF">M427DRAFT_110960</name>
</gene>
<dbReference type="GO" id="GO:0050660">
    <property type="term" value="F:flavin adenine dinucleotide binding"/>
    <property type="evidence" value="ECO:0007669"/>
    <property type="project" value="InterPro"/>
</dbReference>
<accession>A0A139AJL5</accession>
<dbReference type="PROSITE" id="PS00072">
    <property type="entry name" value="ACYL_COA_DH_1"/>
    <property type="match status" value="1"/>
</dbReference>
<dbReference type="Gene3D" id="3.10.120.10">
    <property type="entry name" value="Cytochrome b5-like heme/steroid binding domain"/>
    <property type="match status" value="1"/>
</dbReference>
<dbReference type="Gene3D" id="1.20.140.10">
    <property type="entry name" value="Butyryl-CoA Dehydrogenase, subunit A, domain 3"/>
    <property type="match status" value="1"/>
</dbReference>
<keyword evidence="3" id="KW-0285">Flavoprotein</keyword>
<dbReference type="OrthoDB" id="10254877at2759"/>
<dbReference type="EMBL" id="KQ965751">
    <property type="protein sequence ID" value="KXS16673.1"/>
    <property type="molecule type" value="Genomic_DNA"/>
</dbReference>
<proteinExistence type="inferred from homology"/>
<dbReference type="Pfam" id="PF00173">
    <property type="entry name" value="Cyt-b5"/>
    <property type="match status" value="1"/>
</dbReference>
<evidence type="ECO:0000256" key="3">
    <source>
        <dbReference type="ARBA" id="ARBA00022630"/>
    </source>
</evidence>
<dbReference type="SUPFAM" id="SSF55856">
    <property type="entry name" value="Cytochrome b5-like heme/steroid binding domain"/>
    <property type="match status" value="1"/>
</dbReference>
<dbReference type="GO" id="GO:0003995">
    <property type="term" value="F:acyl-CoA dehydrogenase activity"/>
    <property type="evidence" value="ECO:0007669"/>
    <property type="project" value="InterPro"/>
</dbReference>
<evidence type="ECO:0000256" key="1">
    <source>
        <dbReference type="ARBA" id="ARBA00001974"/>
    </source>
</evidence>
<dbReference type="OMA" id="EQPVMRQ"/>
<dbReference type="PANTHER" id="PTHR48083:SF28">
    <property type="entry name" value="ACYL-COA DEHYDROGENASE FAMILY PROTEIN (AFU_ORTHOLOGUE AFUA_6G10880)-RELATED"/>
    <property type="match status" value="1"/>
</dbReference>
<dbReference type="Pfam" id="PF02770">
    <property type="entry name" value="Acyl-CoA_dh_M"/>
    <property type="match status" value="1"/>
</dbReference>
<dbReference type="SMART" id="SM01117">
    <property type="entry name" value="Cyt-b5"/>
    <property type="match status" value="1"/>
</dbReference>
<reference evidence="7 8" key="1">
    <citation type="journal article" date="2015" name="Genome Biol. Evol.">
        <title>Phylogenomic analyses indicate that early fungi evolved digesting cell walls of algal ancestors of land plants.</title>
        <authorList>
            <person name="Chang Y."/>
            <person name="Wang S."/>
            <person name="Sekimoto S."/>
            <person name="Aerts A.L."/>
            <person name="Choi C."/>
            <person name="Clum A."/>
            <person name="LaButti K.M."/>
            <person name="Lindquist E.A."/>
            <person name="Yee Ngan C."/>
            <person name="Ohm R.A."/>
            <person name="Salamov A.A."/>
            <person name="Grigoriev I.V."/>
            <person name="Spatafora J.W."/>
            <person name="Berbee M.L."/>
        </authorList>
    </citation>
    <scope>NUCLEOTIDE SEQUENCE [LARGE SCALE GENOMIC DNA]</scope>
    <source>
        <strain evidence="7 8">JEL478</strain>
    </source>
</reference>